<organism evidence="1">
    <name type="scientific">marine sediment metagenome</name>
    <dbReference type="NCBI Taxonomy" id="412755"/>
    <lineage>
        <taxon>unclassified sequences</taxon>
        <taxon>metagenomes</taxon>
        <taxon>ecological metagenomes</taxon>
    </lineage>
</organism>
<sequence length="143" mass="15613">MLFIGLNPSTANELQDDPTIRRLCGFAESWGYGGLYACNLFSLITPNPKDLLVDAGNHRANTPAIQMALGLVVLTVCGWGDGINSVEQGYSRAERVCELMNSPRCFGLTQKGNPRHPLYLSGDTKLVEFNHSRQNEGGSKCHS</sequence>
<comment type="caution">
    <text evidence="1">The sequence shown here is derived from an EMBL/GenBank/DDBJ whole genome shotgun (WGS) entry which is preliminary data.</text>
</comment>
<accession>X1SW79</accession>
<dbReference type="InterPro" id="IPR012441">
    <property type="entry name" value="DUF1643"/>
</dbReference>
<reference evidence="1" key="1">
    <citation type="journal article" date="2014" name="Front. Microbiol.">
        <title>High frequency of phylogenetically diverse reductive dehalogenase-homologous genes in deep subseafloor sedimentary metagenomes.</title>
        <authorList>
            <person name="Kawai M."/>
            <person name="Futagami T."/>
            <person name="Toyoda A."/>
            <person name="Takaki Y."/>
            <person name="Nishi S."/>
            <person name="Hori S."/>
            <person name="Arai W."/>
            <person name="Tsubouchi T."/>
            <person name="Morono Y."/>
            <person name="Uchiyama I."/>
            <person name="Ito T."/>
            <person name="Fujiyama A."/>
            <person name="Inagaki F."/>
            <person name="Takami H."/>
        </authorList>
    </citation>
    <scope>NUCLEOTIDE SEQUENCE</scope>
    <source>
        <strain evidence="1">Expedition CK06-06</strain>
    </source>
</reference>
<dbReference type="AlphaFoldDB" id="X1SW79"/>
<protein>
    <recommendedName>
        <fullName evidence="2">DUF1643 domain-containing protein</fullName>
    </recommendedName>
</protein>
<dbReference type="EMBL" id="BARW01001077">
    <property type="protein sequence ID" value="GAI72049.1"/>
    <property type="molecule type" value="Genomic_DNA"/>
</dbReference>
<gene>
    <name evidence="1" type="ORF">S12H4_03722</name>
</gene>
<evidence type="ECO:0000313" key="1">
    <source>
        <dbReference type="EMBL" id="GAI72049.1"/>
    </source>
</evidence>
<evidence type="ECO:0008006" key="2">
    <source>
        <dbReference type="Google" id="ProtNLM"/>
    </source>
</evidence>
<dbReference type="Pfam" id="PF07799">
    <property type="entry name" value="DUF1643"/>
    <property type="match status" value="1"/>
</dbReference>
<name>X1SW79_9ZZZZ</name>
<proteinExistence type="predicted"/>